<accession>A0ABP1D8X8</accession>
<evidence type="ECO:0000256" key="2">
    <source>
        <dbReference type="ARBA" id="ARBA00005189"/>
    </source>
</evidence>
<dbReference type="Pfam" id="PF11960">
    <property type="entry name" value="DUF3474"/>
    <property type="match status" value="1"/>
</dbReference>
<evidence type="ECO:0000256" key="5">
    <source>
        <dbReference type="ARBA" id="ARBA00023136"/>
    </source>
</evidence>
<dbReference type="Pfam" id="PF00487">
    <property type="entry name" value="FA_desaturase"/>
    <property type="match status" value="1"/>
</dbReference>
<keyword evidence="4" id="KW-0560">Oxidoreductase</keyword>
<dbReference type="CDD" id="cd03507">
    <property type="entry name" value="Delta12-FADS-like"/>
    <property type="match status" value="1"/>
</dbReference>
<evidence type="ECO:0000256" key="3">
    <source>
        <dbReference type="ARBA" id="ARBA00009295"/>
    </source>
</evidence>
<dbReference type="PANTHER" id="PTHR32100">
    <property type="entry name" value="OMEGA-6 FATTY ACID DESATURASE, CHLOROPLASTIC"/>
    <property type="match status" value="1"/>
</dbReference>
<keyword evidence="5 6" id="KW-0472">Membrane</keyword>
<comment type="subcellular location">
    <subcellularLocation>
        <location evidence="1">Membrane</location>
    </subcellularLocation>
</comment>
<feature type="transmembrane region" description="Helical" evidence="6">
    <location>
        <begin position="244"/>
        <end position="262"/>
    </location>
</feature>
<comment type="similarity">
    <text evidence="3">Belongs to the fatty acid desaturase type 1 family.</text>
</comment>
<keyword evidence="10" id="KW-1185">Reference proteome</keyword>
<dbReference type="InterPro" id="IPR012171">
    <property type="entry name" value="Fatty_acid_desaturase"/>
</dbReference>
<evidence type="ECO:0000259" key="8">
    <source>
        <dbReference type="Pfam" id="PF11960"/>
    </source>
</evidence>
<organism evidence="9 10">
    <name type="scientific">Somion occarium</name>
    <dbReference type="NCBI Taxonomy" id="3059160"/>
    <lineage>
        <taxon>Eukaryota</taxon>
        <taxon>Fungi</taxon>
        <taxon>Dikarya</taxon>
        <taxon>Basidiomycota</taxon>
        <taxon>Agaricomycotina</taxon>
        <taxon>Agaricomycetes</taxon>
        <taxon>Polyporales</taxon>
        <taxon>Cerrenaceae</taxon>
        <taxon>Somion</taxon>
    </lineage>
</organism>
<dbReference type="InterPro" id="IPR005804">
    <property type="entry name" value="FA_desaturase_dom"/>
</dbReference>
<dbReference type="InterPro" id="IPR021863">
    <property type="entry name" value="FAS_N"/>
</dbReference>
<evidence type="ECO:0008006" key="11">
    <source>
        <dbReference type="Google" id="ProtNLM"/>
    </source>
</evidence>
<gene>
    <name evidence="9" type="ORF">GFSPODELE1_LOCUS4616</name>
</gene>
<evidence type="ECO:0000313" key="10">
    <source>
        <dbReference type="Proteomes" id="UP001497453"/>
    </source>
</evidence>
<keyword evidence="6" id="KW-1133">Transmembrane helix</keyword>
<evidence type="ECO:0000256" key="6">
    <source>
        <dbReference type="SAM" id="Phobius"/>
    </source>
</evidence>
<proteinExistence type="inferred from homology"/>
<evidence type="ECO:0000256" key="1">
    <source>
        <dbReference type="ARBA" id="ARBA00004370"/>
    </source>
</evidence>
<dbReference type="Proteomes" id="UP001497453">
    <property type="component" value="Chromosome 3"/>
</dbReference>
<feature type="domain" description="Fatty acid desaturase" evidence="7">
    <location>
        <begin position="92"/>
        <end position="365"/>
    </location>
</feature>
<evidence type="ECO:0000256" key="4">
    <source>
        <dbReference type="ARBA" id="ARBA00023002"/>
    </source>
</evidence>
<sequence>MISGILIDSPEYEERKRTTFAPPKISFSEIQSAVPKHLFEKSSLKALSYVFRDVSFAYAFYRAALFIDPFVHELAVQQRFGFIACSLIRWSLWITYWWFEGVILAGWWCLGHEAGHGTLSPYEWLNTVLGYSLHSFLLVPYFAWRSTHHAHHSKANSVEFDENYVPRTRTDFALPEESKARPLDYSEAFEEAPIYTLFRMLAMQLLGWQSYLLQNTLGSPRYPPGTNHFDPDSPLFRPTERNSIIMSNIGLAGMSTLLGLYIRQAGFSSFFRLYFIPYLLANHWIVMLTFLHHTDPTIPHYRNTQWSWLRGALATVDRPLLGFFGRFFLHNVSHDHIAHHLFPRIPFYNQPQVTEIVKNILKKDYNYDSTNTMRALYRSFTQCCFIEDEGDIVFYKDRRGKPHRILAKQ</sequence>
<feature type="domain" description="Fatty acid desaturase N-terminal" evidence="8">
    <location>
        <begin position="19"/>
        <end position="57"/>
    </location>
</feature>
<feature type="transmembrane region" description="Helical" evidence="6">
    <location>
        <begin position="274"/>
        <end position="292"/>
    </location>
</feature>
<reference evidence="10" key="1">
    <citation type="submission" date="2024-04" db="EMBL/GenBank/DDBJ databases">
        <authorList>
            <person name="Shaw F."/>
            <person name="Minotto A."/>
        </authorList>
    </citation>
    <scope>NUCLEOTIDE SEQUENCE [LARGE SCALE GENOMIC DNA]</scope>
</reference>
<comment type="pathway">
    <text evidence="2">Lipid metabolism.</text>
</comment>
<name>A0ABP1D8X8_9APHY</name>
<dbReference type="EMBL" id="OZ037946">
    <property type="protein sequence ID" value="CAL1703513.1"/>
    <property type="molecule type" value="Genomic_DNA"/>
</dbReference>
<evidence type="ECO:0000259" key="7">
    <source>
        <dbReference type="Pfam" id="PF00487"/>
    </source>
</evidence>
<keyword evidence="6" id="KW-0812">Transmembrane</keyword>
<protein>
    <recommendedName>
        <fullName evidence="11">Fatty acid desaturase domain-containing protein</fullName>
    </recommendedName>
</protein>
<evidence type="ECO:0000313" key="9">
    <source>
        <dbReference type="EMBL" id="CAL1703513.1"/>
    </source>
</evidence>